<evidence type="ECO:0000313" key="3">
    <source>
        <dbReference type="Proteomes" id="UP000576603"/>
    </source>
</evidence>
<accession>A0AAW3U294</accession>
<dbReference type="Proteomes" id="UP000576603">
    <property type="component" value="Unassembled WGS sequence"/>
</dbReference>
<feature type="region of interest" description="Disordered" evidence="1">
    <location>
        <begin position="1"/>
        <end position="28"/>
    </location>
</feature>
<reference evidence="2 3" key="1">
    <citation type="submission" date="2020-08" db="EMBL/GenBank/DDBJ databases">
        <title>Studying the diversity of plant-associated saprophytic bacteria and their role in host health and plant-pathogen interactions.</title>
        <authorList>
            <person name="Potnis N."/>
        </authorList>
    </citation>
    <scope>NUCLEOTIDE SEQUENCE [LARGE SCALE GENOMIC DNA]</scope>
    <source>
        <strain evidence="2 3">CFBP 7922</strain>
    </source>
</reference>
<comment type="caution">
    <text evidence="2">The sequence shown here is derived from an EMBL/GenBank/DDBJ whole genome shotgun (WGS) entry which is preliminary data.</text>
</comment>
<proteinExistence type="predicted"/>
<organism evidence="2 3">
    <name type="scientific">Xanthomonas euvesicatoria</name>
    <dbReference type="NCBI Taxonomy" id="456327"/>
    <lineage>
        <taxon>Bacteria</taxon>
        <taxon>Pseudomonadati</taxon>
        <taxon>Pseudomonadota</taxon>
        <taxon>Gammaproteobacteria</taxon>
        <taxon>Lysobacterales</taxon>
        <taxon>Lysobacteraceae</taxon>
        <taxon>Xanthomonas</taxon>
    </lineage>
</organism>
<dbReference type="RefSeq" id="WP_184420233.1">
    <property type="nucleotide sequence ID" value="NZ_JACHNK010000002.1"/>
</dbReference>
<sequence>MTEQATETQPAPVAAEGTEGQQTERLYGGKYKTVEELEAAYAAAATPADPAGNVGLKATKEAATVGGEGTDGDAHEANTADALKAAGLDQTVFTQEFAETGTISEESFKSLEKAGFPKELVGVYLDGLKARQSTYEAGIFAPAGGKDGYAKLLEWAGKNLEDAAIDAFNAAVTSGDAARAKLAVAGLAAQAKTSAPAVLINGKASPAPGVQPYASRAEVQEAIRNPKYRSDPAYRERHMARLRASDVY</sequence>
<evidence type="ECO:0000256" key="1">
    <source>
        <dbReference type="SAM" id="MobiDB-lite"/>
    </source>
</evidence>
<evidence type="ECO:0000313" key="2">
    <source>
        <dbReference type="EMBL" id="MBB4722645.1"/>
    </source>
</evidence>
<name>A0AAW3U294_XANEU</name>
<gene>
    <name evidence="2" type="ORF">FHY32_000963</name>
</gene>
<dbReference type="AlphaFoldDB" id="A0AAW3U294"/>
<dbReference type="InterPro" id="IPR008768">
    <property type="entry name" value="Gp9-like"/>
</dbReference>
<evidence type="ECO:0008006" key="4">
    <source>
        <dbReference type="Google" id="ProtNLM"/>
    </source>
</evidence>
<dbReference type="Pfam" id="PF05396">
    <property type="entry name" value="Phage_T7_Capsid"/>
    <property type="match status" value="1"/>
</dbReference>
<dbReference type="EMBL" id="JACHNL010000002">
    <property type="protein sequence ID" value="MBB4722645.1"/>
    <property type="molecule type" value="Genomic_DNA"/>
</dbReference>
<protein>
    <recommendedName>
        <fullName evidence="4">Capsid assembly protein</fullName>
    </recommendedName>
</protein>